<dbReference type="EMBL" id="AEON01000002">
    <property type="protein sequence ID" value="EFT82991.1"/>
    <property type="molecule type" value="Genomic_DNA"/>
</dbReference>
<keyword evidence="5" id="KW-1185">Reference proteome</keyword>
<dbReference type="InterPro" id="IPR003680">
    <property type="entry name" value="Flavodoxin_fold"/>
</dbReference>
<dbReference type="PATRIC" id="fig|864564.6.peg.25"/>
<feature type="domain" description="Flavodoxin-like fold" evidence="3">
    <location>
        <begin position="1"/>
        <end position="181"/>
    </location>
</feature>
<dbReference type="KEGG" id="pdo:PSDT_0022"/>
<keyword evidence="2" id="KW-0560">Oxidoreductase</keyword>
<dbReference type="InterPro" id="IPR051545">
    <property type="entry name" value="NAD(P)H_dehydrogenase_qn"/>
</dbReference>
<comment type="caution">
    <text evidence="4">The sequence shown here is derived from an EMBL/GenBank/DDBJ whole genome shotgun (WGS) entry which is preliminary data.</text>
</comment>
<protein>
    <submittedName>
        <fullName evidence="4">Flavodoxin-like protein</fullName>
    </submittedName>
</protein>
<dbReference type="InterPro" id="IPR029039">
    <property type="entry name" value="Flavoprotein-like_sf"/>
</dbReference>
<dbReference type="Pfam" id="PF02525">
    <property type="entry name" value="Flavodoxin_2"/>
    <property type="match status" value="1"/>
</dbReference>
<accession>E6K2K3</accession>
<evidence type="ECO:0000313" key="4">
    <source>
        <dbReference type="EMBL" id="EFT82991.1"/>
    </source>
</evidence>
<evidence type="ECO:0000256" key="2">
    <source>
        <dbReference type="ARBA" id="ARBA00023002"/>
    </source>
</evidence>
<gene>
    <name evidence="4" type="ORF">HMPREF0620_1676</name>
</gene>
<dbReference type="eggNOG" id="COG2249">
    <property type="taxonomic scope" value="Bacteria"/>
</dbReference>
<dbReference type="RefSeq" id="WP_006288438.1">
    <property type="nucleotide sequence ID" value="NZ_AP012333.1"/>
</dbReference>
<comment type="similarity">
    <text evidence="1">Belongs to the NAD(P)H dehydrogenase (quinone) family.</text>
</comment>
<evidence type="ECO:0000313" key="5">
    <source>
        <dbReference type="Proteomes" id="UP000004946"/>
    </source>
</evidence>
<dbReference type="HOGENOM" id="CLU_058643_1_0_11"/>
<dbReference type="PANTHER" id="PTHR10204:SF34">
    <property type="entry name" value="NAD(P)H DEHYDROGENASE [QUINONE] 1 ISOFORM 1"/>
    <property type="match status" value="1"/>
</dbReference>
<evidence type="ECO:0000256" key="1">
    <source>
        <dbReference type="ARBA" id="ARBA00006252"/>
    </source>
</evidence>
<dbReference type="AlphaFoldDB" id="E6K2K3"/>
<dbReference type="GO" id="GO:0003955">
    <property type="term" value="F:NAD(P)H dehydrogenase (quinone) activity"/>
    <property type="evidence" value="ECO:0007669"/>
    <property type="project" value="TreeGrafter"/>
</dbReference>
<proteinExistence type="inferred from homology"/>
<dbReference type="Proteomes" id="UP000004946">
    <property type="component" value="Chromosome"/>
</dbReference>
<dbReference type="SUPFAM" id="SSF52218">
    <property type="entry name" value="Flavoproteins"/>
    <property type="match status" value="1"/>
</dbReference>
<name>E6K2K3_PARDN</name>
<evidence type="ECO:0000259" key="3">
    <source>
        <dbReference type="Pfam" id="PF02525"/>
    </source>
</evidence>
<dbReference type="GO" id="GO:0005829">
    <property type="term" value="C:cytosol"/>
    <property type="evidence" value="ECO:0007669"/>
    <property type="project" value="TreeGrafter"/>
</dbReference>
<organism evidence="4 5">
    <name type="scientific">Parascardovia denticolens DSM 10105 = JCM 12538</name>
    <dbReference type="NCBI Taxonomy" id="864564"/>
    <lineage>
        <taxon>Bacteria</taxon>
        <taxon>Bacillati</taxon>
        <taxon>Actinomycetota</taxon>
        <taxon>Actinomycetes</taxon>
        <taxon>Bifidobacteriales</taxon>
        <taxon>Bifidobacteriaceae</taxon>
        <taxon>Parascardovia</taxon>
    </lineage>
</organism>
<dbReference type="Gene3D" id="3.40.50.360">
    <property type="match status" value="1"/>
</dbReference>
<reference evidence="4 5" key="1">
    <citation type="submission" date="2010-12" db="EMBL/GenBank/DDBJ databases">
        <authorList>
            <person name="Muzny D."/>
            <person name="Qin X."/>
            <person name="Buhay C."/>
            <person name="Dugan-Rocha S."/>
            <person name="Ding Y."/>
            <person name="Chen G."/>
            <person name="Hawes A."/>
            <person name="Holder M."/>
            <person name="Jhangiani S."/>
            <person name="Johnson A."/>
            <person name="Khan Z."/>
            <person name="Li Z."/>
            <person name="Liu W."/>
            <person name="Liu X."/>
            <person name="Perez L."/>
            <person name="Shen H."/>
            <person name="Wang Q."/>
            <person name="Watt J."/>
            <person name="Xi L."/>
            <person name="Xin Y."/>
            <person name="Zhou J."/>
            <person name="Deng J."/>
            <person name="Jiang H."/>
            <person name="Liu Y."/>
            <person name="Qu J."/>
            <person name="Song X.-Z."/>
            <person name="Zhang L."/>
            <person name="Villasana D."/>
            <person name="Johnson A."/>
            <person name="Liu J."/>
            <person name="Liyanage D."/>
            <person name="Lorensuhewa L."/>
            <person name="Robinson T."/>
            <person name="Song A."/>
            <person name="Song B.-B."/>
            <person name="Dinh H."/>
            <person name="Thornton R."/>
            <person name="Coyle M."/>
            <person name="Francisco L."/>
            <person name="Jackson L."/>
            <person name="Javaid M."/>
            <person name="Korchina V."/>
            <person name="Kovar C."/>
            <person name="Mata R."/>
            <person name="Mathew T."/>
            <person name="Ngo R."/>
            <person name="Nguyen L."/>
            <person name="Nguyen N."/>
            <person name="Okwuonu G."/>
            <person name="Ongeri F."/>
            <person name="Pham C."/>
            <person name="Simmons D."/>
            <person name="Wilczek-Boney K."/>
            <person name="Hale W."/>
            <person name="Jakkamsetti A."/>
            <person name="Pham P."/>
            <person name="Ruth R."/>
            <person name="San Lucas F."/>
            <person name="Warren J."/>
            <person name="Zhang J."/>
            <person name="Zhao Z."/>
            <person name="Zhou C."/>
            <person name="Zhu D."/>
            <person name="Lee S."/>
            <person name="Bess C."/>
            <person name="Blankenburg K."/>
            <person name="Forbes L."/>
            <person name="Fu Q."/>
            <person name="Gubbala S."/>
            <person name="Hirani K."/>
            <person name="Jayaseelan J.C."/>
            <person name="Lara F."/>
            <person name="Munidasa M."/>
            <person name="Palculict T."/>
            <person name="Patil S."/>
            <person name="Pu L.-L."/>
            <person name="Saada N."/>
            <person name="Tang L."/>
            <person name="Weissenberger G."/>
            <person name="Zhu Y."/>
            <person name="Hemphill L."/>
            <person name="Shang Y."/>
            <person name="Youmans B."/>
            <person name="Ayvaz T."/>
            <person name="Ross M."/>
            <person name="Santibanez J."/>
            <person name="Aqrawi P."/>
            <person name="Gross S."/>
            <person name="Joshi V."/>
            <person name="Fowler G."/>
            <person name="Nazareth L."/>
            <person name="Reid J."/>
            <person name="Worley K."/>
            <person name="Petrosino J."/>
            <person name="Highlander S."/>
            <person name="Gibbs R."/>
        </authorList>
    </citation>
    <scope>NUCLEOTIDE SEQUENCE [LARGE SCALE GENOMIC DNA]</scope>
    <source>
        <strain evidence="4 5">DSM 10105</strain>
    </source>
</reference>
<dbReference type="PANTHER" id="PTHR10204">
    <property type="entry name" value="NAD P H OXIDOREDUCTASE-RELATED"/>
    <property type="match status" value="1"/>
</dbReference>
<sequence length="200" mass="23345">MNIAIFYAYPNDRGYNQAILRSVLSGFAQSCGKKETEEPKHAVTLLDLYQEGFNPVLYFDQEHRRRDLKDDPETAKYRTIITQADLLVFIYPIWWSSMPAILKGFIDRVFAKGFAYQYRGLLPQGLLKGKKAWIITTSDTPDFYARLFEPDYGKVLQHQILGIMCGVKTIKHHQMNYLRGSSFERRKRFLHEVHDFAAKL</sequence>